<dbReference type="Proteomes" id="UP000054337">
    <property type="component" value="Unassembled WGS sequence"/>
</dbReference>
<evidence type="ECO:0000313" key="2">
    <source>
        <dbReference type="EMBL" id="EUN22961.1"/>
    </source>
</evidence>
<reference evidence="2 3" key="1">
    <citation type="journal article" date="2013" name="PLoS Genet.">
        <title>Comparative genome structure, secondary metabolite, and effector coding capacity across Cochliobolus pathogens.</title>
        <authorList>
            <person name="Condon B.J."/>
            <person name="Leng Y."/>
            <person name="Wu D."/>
            <person name="Bushley K.E."/>
            <person name="Ohm R.A."/>
            <person name="Otillar R."/>
            <person name="Martin J."/>
            <person name="Schackwitz W."/>
            <person name="Grimwood J."/>
            <person name="MohdZainudin N."/>
            <person name="Xue C."/>
            <person name="Wang R."/>
            <person name="Manning V.A."/>
            <person name="Dhillon B."/>
            <person name="Tu Z.J."/>
            <person name="Steffenson B.J."/>
            <person name="Salamov A."/>
            <person name="Sun H."/>
            <person name="Lowry S."/>
            <person name="LaButti K."/>
            <person name="Han J."/>
            <person name="Copeland A."/>
            <person name="Lindquist E."/>
            <person name="Barry K."/>
            <person name="Schmutz J."/>
            <person name="Baker S.E."/>
            <person name="Ciuffetti L.M."/>
            <person name="Grigoriev I.V."/>
            <person name="Zhong S."/>
            <person name="Turgeon B.G."/>
        </authorList>
    </citation>
    <scope>NUCLEOTIDE SEQUENCE [LARGE SCALE GENOMIC DNA]</scope>
    <source>
        <strain evidence="2 3">FI3</strain>
    </source>
</reference>
<accession>W7E449</accession>
<dbReference type="RefSeq" id="XP_014552539.1">
    <property type="nucleotide sequence ID" value="XM_014697053.1"/>
</dbReference>
<evidence type="ECO:0000256" key="1">
    <source>
        <dbReference type="SAM" id="MobiDB-lite"/>
    </source>
</evidence>
<dbReference type="AlphaFoldDB" id="W7E449"/>
<organism evidence="2 3">
    <name type="scientific">Bipolaris victoriae (strain FI3)</name>
    <name type="common">Victoria blight of oats agent</name>
    <name type="synonym">Cochliobolus victoriae</name>
    <dbReference type="NCBI Taxonomy" id="930091"/>
    <lineage>
        <taxon>Eukaryota</taxon>
        <taxon>Fungi</taxon>
        <taxon>Dikarya</taxon>
        <taxon>Ascomycota</taxon>
        <taxon>Pezizomycotina</taxon>
        <taxon>Dothideomycetes</taxon>
        <taxon>Pleosporomycetidae</taxon>
        <taxon>Pleosporales</taxon>
        <taxon>Pleosporineae</taxon>
        <taxon>Pleosporaceae</taxon>
        <taxon>Bipolaris</taxon>
    </lineage>
</organism>
<name>W7E449_BIPV3</name>
<feature type="compositionally biased region" description="Basic and acidic residues" evidence="1">
    <location>
        <begin position="1"/>
        <end position="16"/>
    </location>
</feature>
<dbReference type="EMBL" id="KI968798">
    <property type="protein sequence ID" value="EUN22961.1"/>
    <property type="molecule type" value="Genomic_DNA"/>
</dbReference>
<sequence>MLEKKSLHPSLKEKKSLSSVLGNFPSIYTPTNKPISVSTRKLSKNRVWVLHGHSVLRCARKKGIVRCLDPVSKTETSSVSAKKSGSYMPLSPPRLLRAKKNVGGVKR</sequence>
<gene>
    <name evidence="2" type="ORF">COCVIDRAFT_110099</name>
</gene>
<dbReference type="GeneID" id="26249707"/>
<dbReference type="HOGENOM" id="CLU_2209555_0_0_1"/>
<feature type="region of interest" description="Disordered" evidence="1">
    <location>
        <begin position="78"/>
        <end position="107"/>
    </location>
</feature>
<evidence type="ECO:0000313" key="3">
    <source>
        <dbReference type="Proteomes" id="UP000054337"/>
    </source>
</evidence>
<proteinExistence type="predicted"/>
<feature type="compositionally biased region" description="Basic residues" evidence="1">
    <location>
        <begin position="96"/>
        <end position="107"/>
    </location>
</feature>
<feature type="region of interest" description="Disordered" evidence="1">
    <location>
        <begin position="1"/>
        <end position="33"/>
    </location>
</feature>
<keyword evidence="3" id="KW-1185">Reference proteome</keyword>
<protein>
    <submittedName>
        <fullName evidence="2">Uncharacterized protein</fullName>
    </submittedName>
</protein>